<dbReference type="EMBL" id="JBBDHD010000044">
    <property type="protein sequence ID" value="MFH7597036.1"/>
    <property type="molecule type" value="Genomic_DNA"/>
</dbReference>
<accession>A0ABW7PF59</accession>
<evidence type="ECO:0000256" key="1">
    <source>
        <dbReference type="SAM" id="MobiDB-lite"/>
    </source>
</evidence>
<feature type="compositionally biased region" description="Low complexity" evidence="1">
    <location>
        <begin position="44"/>
        <end position="53"/>
    </location>
</feature>
<feature type="region of interest" description="Disordered" evidence="1">
    <location>
        <begin position="20"/>
        <end position="64"/>
    </location>
</feature>
<sequence length="64" mass="6596">MPIDPYAALNAMIRAEAVRYSPAAREDRPAAQVPARQTARDTAPEAPGAAADGEPQRPTAGPAA</sequence>
<proteinExistence type="predicted"/>
<reference evidence="2 3" key="1">
    <citation type="submission" date="2024-03" db="EMBL/GenBank/DDBJ databases">
        <title>Whole genome sequencing of Streptomyces racemochromogenes, to identify antimicrobial biosynthetic gene clusters.</title>
        <authorList>
            <person name="Suryawanshi P."/>
            <person name="Krishnaraj P.U."/>
            <person name="Arun Y.P."/>
            <person name="Suryawanshi M.P."/>
            <person name="Rakshit O."/>
        </authorList>
    </citation>
    <scope>NUCLEOTIDE SEQUENCE [LARGE SCALE GENOMIC DNA]</scope>
    <source>
        <strain evidence="2 3">AUDT626</strain>
    </source>
</reference>
<organism evidence="2 3">
    <name type="scientific">Streptomyces racemochromogenes</name>
    <dbReference type="NCBI Taxonomy" id="67353"/>
    <lineage>
        <taxon>Bacteria</taxon>
        <taxon>Bacillati</taxon>
        <taxon>Actinomycetota</taxon>
        <taxon>Actinomycetes</taxon>
        <taxon>Kitasatosporales</taxon>
        <taxon>Streptomycetaceae</taxon>
        <taxon>Streptomyces</taxon>
    </lineage>
</organism>
<gene>
    <name evidence="2" type="ORF">WDV06_18325</name>
</gene>
<dbReference type="Proteomes" id="UP001610631">
    <property type="component" value="Unassembled WGS sequence"/>
</dbReference>
<comment type="caution">
    <text evidence="2">The sequence shown here is derived from an EMBL/GenBank/DDBJ whole genome shotgun (WGS) entry which is preliminary data.</text>
</comment>
<keyword evidence="3" id="KW-1185">Reference proteome</keyword>
<evidence type="ECO:0000313" key="3">
    <source>
        <dbReference type="Proteomes" id="UP001610631"/>
    </source>
</evidence>
<evidence type="ECO:0000313" key="2">
    <source>
        <dbReference type="EMBL" id="MFH7597036.1"/>
    </source>
</evidence>
<protein>
    <submittedName>
        <fullName evidence="2">Uncharacterized protein</fullName>
    </submittedName>
</protein>
<name>A0ABW7PF59_9ACTN</name>
<dbReference type="RefSeq" id="WP_395510833.1">
    <property type="nucleotide sequence ID" value="NZ_JBBDHD010000044.1"/>
</dbReference>